<feature type="domain" description="CoA-binding" evidence="1">
    <location>
        <begin position="14"/>
        <end position="113"/>
    </location>
</feature>
<dbReference type="PANTHER" id="PTHR33303:SF2">
    <property type="entry name" value="COA-BINDING DOMAIN-CONTAINING PROTEIN"/>
    <property type="match status" value="1"/>
</dbReference>
<evidence type="ECO:0000313" key="2">
    <source>
        <dbReference type="EMBL" id="GHG05651.1"/>
    </source>
</evidence>
<name>A0ABQ3K986_9DEIO</name>
<comment type="caution">
    <text evidence="2">The sequence shown here is derived from an EMBL/GenBank/DDBJ whole genome shotgun (WGS) entry which is preliminary data.</text>
</comment>
<gene>
    <name evidence="2" type="ORF">GCM10017783_17750</name>
</gene>
<dbReference type="EMBL" id="BNAL01000022">
    <property type="protein sequence ID" value="GHG05651.1"/>
    <property type="molecule type" value="Genomic_DNA"/>
</dbReference>
<dbReference type="InterPro" id="IPR003781">
    <property type="entry name" value="CoA-bd"/>
</dbReference>
<protein>
    <submittedName>
        <fullName evidence="2">CoA-binding protein</fullName>
    </submittedName>
</protein>
<dbReference type="InterPro" id="IPR036291">
    <property type="entry name" value="NAD(P)-bd_dom_sf"/>
</dbReference>
<sequence>MTLLGTPQDLAAHLRPEGATVAVIGFHRDPSRAAHYVPEYLHRRGFRVIPVNPALAEAGEEFFGSPAAAQLADITVPVDIVVIFRRSDKVYLHLDDLLALNPRPRLVWMQQGIRDPQTAAALTAAGVDVVQDRCIMVDHRSLT</sequence>
<accession>A0ABQ3K986</accession>
<keyword evidence="3" id="KW-1185">Reference proteome</keyword>
<dbReference type="Pfam" id="PF13380">
    <property type="entry name" value="CoA_binding_2"/>
    <property type="match status" value="1"/>
</dbReference>
<proteinExistence type="predicted"/>
<evidence type="ECO:0000259" key="1">
    <source>
        <dbReference type="SMART" id="SM00881"/>
    </source>
</evidence>
<organism evidence="2 3">
    <name type="scientific">Deinococcus piscis</name>
    <dbReference type="NCBI Taxonomy" id="394230"/>
    <lineage>
        <taxon>Bacteria</taxon>
        <taxon>Thermotogati</taxon>
        <taxon>Deinococcota</taxon>
        <taxon>Deinococci</taxon>
        <taxon>Deinococcales</taxon>
        <taxon>Deinococcaceae</taxon>
        <taxon>Deinococcus</taxon>
    </lineage>
</organism>
<dbReference type="RefSeq" id="WP_189643340.1">
    <property type="nucleotide sequence ID" value="NZ_BNAL01000022.1"/>
</dbReference>
<reference evidence="3" key="1">
    <citation type="journal article" date="2019" name="Int. J. Syst. Evol. Microbiol.">
        <title>The Global Catalogue of Microorganisms (GCM) 10K type strain sequencing project: providing services to taxonomists for standard genome sequencing and annotation.</title>
        <authorList>
            <consortium name="The Broad Institute Genomics Platform"/>
            <consortium name="The Broad Institute Genome Sequencing Center for Infectious Disease"/>
            <person name="Wu L."/>
            <person name="Ma J."/>
        </authorList>
    </citation>
    <scope>NUCLEOTIDE SEQUENCE [LARGE SCALE GENOMIC DNA]</scope>
    <source>
        <strain evidence="3">CGMCC 1.18439</strain>
    </source>
</reference>
<dbReference type="PANTHER" id="PTHR33303">
    <property type="entry name" value="CYTOPLASMIC PROTEIN-RELATED"/>
    <property type="match status" value="1"/>
</dbReference>
<dbReference type="Proteomes" id="UP000632154">
    <property type="component" value="Unassembled WGS sequence"/>
</dbReference>
<dbReference type="SMART" id="SM00881">
    <property type="entry name" value="CoA_binding"/>
    <property type="match status" value="1"/>
</dbReference>
<dbReference type="Gene3D" id="3.40.50.720">
    <property type="entry name" value="NAD(P)-binding Rossmann-like Domain"/>
    <property type="match status" value="1"/>
</dbReference>
<evidence type="ECO:0000313" key="3">
    <source>
        <dbReference type="Proteomes" id="UP000632154"/>
    </source>
</evidence>
<dbReference type="SUPFAM" id="SSF51735">
    <property type="entry name" value="NAD(P)-binding Rossmann-fold domains"/>
    <property type="match status" value="1"/>
</dbReference>